<keyword evidence="20" id="KW-1185">Reference proteome</keyword>
<dbReference type="GO" id="GO:0006508">
    <property type="term" value="P:proteolysis"/>
    <property type="evidence" value="ECO:0007669"/>
    <property type="project" value="UniProtKB-KW"/>
</dbReference>
<feature type="chain" id="PRO_5024331589" description="serine-type D-Ala-D-Ala carboxypeptidase" evidence="17">
    <location>
        <begin position="22"/>
        <end position="415"/>
    </location>
</feature>
<keyword evidence="6" id="KW-0645">Protease</keyword>
<proteinExistence type="inferred from homology"/>
<evidence type="ECO:0000256" key="14">
    <source>
        <dbReference type="PIRSR" id="PIRSR618044-2"/>
    </source>
</evidence>
<dbReference type="Gene3D" id="3.40.710.10">
    <property type="entry name" value="DD-peptidase/beta-lactamase superfamily"/>
    <property type="match status" value="1"/>
</dbReference>
<dbReference type="PRINTS" id="PR00725">
    <property type="entry name" value="DADACBPTASE1"/>
</dbReference>
<comment type="catalytic activity">
    <reaction evidence="12">
        <text>Preferential cleavage: (Ac)2-L-Lys-D-Ala-|-D-Ala. Also transpeptidation of peptidyl-alanyl moieties that are N-acyl substituents of D-alanine.</text>
        <dbReference type="EC" id="3.4.16.4"/>
    </reaction>
</comment>
<dbReference type="PANTHER" id="PTHR21581:SF6">
    <property type="entry name" value="TRAFFICKING PROTEIN PARTICLE COMPLEX SUBUNIT 12"/>
    <property type="match status" value="1"/>
</dbReference>
<evidence type="ECO:0000256" key="10">
    <source>
        <dbReference type="ARBA" id="ARBA00022984"/>
    </source>
</evidence>
<dbReference type="Pfam" id="PF00768">
    <property type="entry name" value="Peptidase_S11"/>
    <property type="match status" value="1"/>
</dbReference>
<evidence type="ECO:0000256" key="6">
    <source>
        <dbReference type="ARBA" id="ARBA00022670"/>
    </source>
</evidence>
<feature type="active site" description="Proton acceptor" evidence="13">
    <location>
        <position position="99"/>
    </location>
</feature>
<dbReference type="InterPro" id="IPR037167">
    <property type="entry name" value="Peptidase_S11_C_sf"/>
</dbReference>
<dbReference type="EC" id="3.4.16.4" evidence="4"/>
<protein>
    <recommendedName>
        <fullName evidence="4">serine-type D-Ala-D-Ala carboxypeptidase</fullName>
        <ecNumber evidence="4">3.4.16.4</ecNumber>
    </recommendedName>
</protein>
<keyword evidence="8" id="KW-0378">Hydrolase</keyword>
<evidence type="ECO:0000256" key="9">
    <source>
        <dbReference type="ARBA" id="ARBA00022960"/>
    </source>
</evidence>
<evidence type="ECO:0000256" key="7">
    <source>
        <dbReference type="ARBA" id="ARBA00022729"/>
    </source>
</evidence>
<dbReference type="OrthoDB" id="9795979at2"/>
<dbReference type="InterPro" id="IPR015956">
    <property type="entry name" value="Peniciliin-bd_prot_C_sf"/>
</dbReference>
<dbReference type="SUPFAM" id="SSF56601">
    <property type="entry name" value="beta-lactamase/transpeptidase-like"/>
    <property type="match status" value="1"/>
</dbReference>
<organism evidence="19 20">
    <name type="scientific">Rhodovastum atsumiense</name>
    <dbReference type="NCBI Taxonomy" id="504468"/>
    <lineage>
        <taxon>Bacteria</taxon>
        <taxon>Pseudomonadati</taxon>
        <taxon>Pseudomonadota</taxon>
        <taxon>Alphaproteobacteria</taxon>
        <taxon>Acetobacterales</taxon>
        <taxon>Acetobacteraceae</taxon>
        <taxon>Rhodovastum</taxon>
    </lineage>
</organism>
<comment type="caution">
    <text evidence="19">The sequence shown here is derived from an EMBL/GenBank/DDBJ whole genome shotgun (WGS) entry which is preliminary data.</text>
</comment>
<keyword evidence="11" id="KW-0961">Cell wall biogenesis/degradation</keyword>
<dbReference type="AlphaFoldDB" id="A0A5M6IV56"/>
<dbReference type="GO" id="GO:0009252">
    <property type="term" value="P:peptidoglycan biosynthetic process"/>
    <property type="evidence" value="ECO:0007669"/>
    <property type="project" value="UniProtKB-UniPathway"/>
</dbReference>
<keyword evidence="10" id="KW-0573">Peptidoglycan synthesis</keyword>
<dbReference type="EMBL" id="VWPK01000018">
    <property type="protein sequence ID" value="KAA5611737.1"/>
    <property type="molecule type" value="Genomic_DNA"/>
</dbReference>
<feature type="binding site" evidence="14">
    <location>
        <position position="257"/>
    </location>
    <ligand>
        <name>substrate</name>
    </ligand>
</feature>
<evidence type="ECO:0000256" key="3">
    <source>
        <dbReference type="ARBA" id="ARBA00007164"/>
    </source>
</evidence>
<reference evidence="19 20" key="1">
    <citation type="submission" date="2019-09" db="EMBL/GenBank/DDBJ databases">
        <title>Genome sequence of Rhodovastum atsumiense, a diverse member of the Acetobacteraceae family of non-sulfur purple photosynthetic bacteria.</title>
        <authorList>
            <person name="Meyer T."/>
            <person name="Kyndt J."/>
        </authorList>
    </citation>
    <scope>NUCLEOTIDE SEQUENCE [LARGE SCALE GENOMIC DNA]</scope>
    <source>
        <strain evidence="19 20">DSM 21279</strain>
    </source>
</reference>
<dbReference type="Gene3D" id="2.60.410.10">
    <property type="entry name" value="D-Ala-D-Ala carboxypeptidase, C-terminal domain"/>
    <property type="match status" value="1"/>
</dbReference>
<dbReference type="Proteomes" id="UP000325255">
    <property type="component" value="Unassembled WGS sequence"/>
</dbReference>
<accession>A0A5M6IV56</accession>
<feature type="compositionally biased region" description="Pro residues" evidence="16">
    <location>
        <begin position="27"/>
        <end position="36"/>
    </location>
</feature>
<evidence type="ECO:0000256" key="8">
    <source>
        <dbReference type="ARBA" id="ARBA00022801"/>
    </source>
</evidence>
<comment type="pathway">
    <text evidence="2">Cell wall biogenesis; peptidoglycan biosynthesis.</text>
</comment>
<dbReference type="GO" id="GO:0008360">
    <property type="term" value="P:regulation of cell shape"/>
    <property type="evidence" value="ECO:0007669"/>
    <property type="project" value="UniProtKB-KW"/>
</dbReference>
<evidence type="ECO:0000313" key="20">
    <source>
        <dbReference type="Proteomes" id="UP000325255"/>
    </source>
</evidence>
<feature type="region of interest" description="Disordered" evidence="16">
    <location>
        <begin position="21"/>
        <end position="63"/>
    </location>
</feature>
<evidence type="ECO:0000256" key="13">
    <source>
        <dbReference type="PIRSR" id="PIRSR618044-1"/>
    </source>
</evidence>
<gene>
    <name evidence="19" type="ORF">F1189_13150</name>
</gene>
<evidence type="ECO:0000256" key="1">
    <source>
        <dbReference type="ARBA" id="ARBA00003217"/>
    </source>
</evidence>
<evidence type="ECO:0000256" key="11">
    <source>
        <dbReference type="ARBA" id="ARBA00023316"/>
    </source>
</evidence>
<dbReference type="SUPFAM" id="SSF69189">
    <property type="entry name" value="Penicillin-binding protein associated domain"/>
    <property type="match status" value="1"/>
</dbReference>
<feature type="signal peptide" evidence="17">
    <location>
        <begin position="1"/>
        <end position="21"/>
    </location>
</feature>
<evidence type="ECO:0000256" key="17">
    <source>
        <dbReference type="SAM" id="SignalP"/>
    </source>
</evidence>
<feature type="active site" evidence="13">
    <location>
        <position position="156"/>
    </location>
</feature>
<sequence length="415" mass="45125">MLSRRFLLAGAAVGLPSLAAAQTRPQHPAPRPPAPHPAGAAPGRGRRPAEPVPTGTPANTPIGPLDTAARWAVVLDFATGATLLDKDADASMPPSSMTKLMTIYIVYSLLKSGRLQLTQELPVSERAWRMGGSKMFVGIGTQVKVEDLIRGVIVQSGNDACIVLAEAIAGSEEQFAELMNQKGKEIGLQNSNFRNATGWPDPEHRMSVRDIAVLARRLIQDFPEYYHYDSEKAFKYNNIEQQNRNPLVQKNLADGLKTGHTDDGGYGLVASAERSGRRIVLVVNGLNSMRQRAEEGERLLEWAFREFENVTLFTADQPVEQVPVWLGTQPTVPLVGGRDLVVTMPRGWRNRAKITLEYDTPVQAPVARGAQLGRLTVIGQGVPEMQVPLLAGADVPRLGLPGRAWAVLTHYVTGS</sequence>
<evidence type="ECO:0000259" key="18">
    <source>
        <dbReference type="SMART" id="SM00936"/>
    </source>
</evidence>
<feature type="active site" description="Acyl-ester intermediate" evidence="13">
    <location>
        <position position="96"/>
    </location>
</feature>
<evidence type="ECO:0000256" key="16">
    <source>
        <dbReference type="SAM" id="MobiDB-lite"/>
    </source>
</evidence>
<comment type="function">
    <text evidence="1">Removes C-terminal D-alanyl residues from sugar-peptide cell wall precursors.</text>
</comment>
<dbReference type="InterPro" id="IPR018044">
    <property type="entry name" value="Peptidase_S11"/>
</dbReference>
<dbReference type="GO" id="GO:0071555">
    <property type="term" value="P:cell wall organization"/>
    <property type="evidence" value="ECO:0007669"/>
    <property type="project" value="UniProtKB-KW"/>
</dbReference>
<evidence type="ECO:0000313" key="19">
    <source>
        <dbReference type="EMBL" id="KAA5611737.1"/>
    </source>
</evidence>
<name>A0A5M6IV56_9PROT</name>
<evidence type="ECO:0000256" key="15">
    <source>
        <dbReference type="RuleBase" id="RU004016"/>
    </source>
</evidence>
<dbReference type="InterPro" id="IPR012907">
    <property type="entry name" value="Peptidase_S11_C"/>
</dbReference>
<evidence type="ECO:0000256" key="2">
    <source>
        <dbReference type="ARBA" id="ARBA00004752"/>
    </source>
</evidence>
<dbReference type="RefSeq" id="WP_150041278.1">
    <property type="nucleotide sequence ID" value="NZ_OW485601.1"/>
</dbReference>
<dbReference type="PANTHER" id="PTHR21581">
    <property type="entry name" value="D-ALANYL-D-ALANINE CARBOXYPEPTIDASE"/>
    <property type="match status" value="1"/>
</dbReference>
<dbReference type="GO" id="GO:0009002">
    <property type="term" value="F:serine-type D-Ala-D-Ala carboxypeptidase activity"/>
    <property type="evidence" value="ECO:0007669"/>
    <property type="project" value="UniProtKB-EC"/>
</dbReference>
<dbReference type="Pfam" id="PF07943">
    <property type="entry name" value="PBP5_C"/>
    <property type="match status" value="1"/>
</dbReference>
<evidence type="ECO:0000256" key="12">
    <source>
        <dbReference type="ARBA" id="ARBA00034000"/>
    </source>
</evidence>
<evidence type="ECO:0000256" key="4">
    <source>
        <dbReference type="ARBA" id="ARBA00012448"/>
    </source>
</evidence>
<dbReference type="SMART" id="SM00936">
    <property type="entry name" value="PBP5_C"/>
    <property type="match status" value="1"/>
</dbReference>
<feature type="domain" description="Peptidase S11 D-Ala-D-Ala carboxypeptidase A C-terminal" evidence="18">
    <location>
        <begin position="307"/>
        <end position="397"/>
    </location>
</feature>
<keyword evidence="9" id="KW-0133">Cell shape</keyword>
<dbReference type="InterPro" id="IPR001967">
    <property type="entry name" value="Peptidase_S11_N"/>
</dbReference>
<comment type="similarity">
    <text evidence="3 15">Belongs to the peptidase S11 family.</text>
</comment>
<dbReference type="InterPro" id="IPR012338">
    <property type="entry name" value="Beta-lactam/transpept-like"/>
</dbReference>
<dbReference type="UniPathway" id="UPA00219"/>
<keyword evidence="7 17" id="KW-0732">Signal</keyword>
<keyword evidence="5 19" id="KW-0121">Carboxypeptidase</keyword>
<evidence type="ECO:0000256" key="5">
    <source>
        <dbReference type="ARBA" id="ARBA00022645"/>
    </source>
</evidence>